<dbReference type="EMBL" id="CP046401">
    <property type="protein sequence ID" value="QGY46424.1"/>
    <property type="molecule type" value="Genomic_DNA"/>
</dbReference>
<dbReference type="Proteomes" id="UP000428260">
    <property type="component" value="Chromosome"/>
</dbReference>
<accession>A0A6I6K8P1</accession>
<feature type="DNA-binding region" description="H-T-H motif" evidence="2">
    <location>
        <begin position="24"/>
        <end position="43"/>
    </location>
</feature>
<dbReference type="InterPro" id="IPR050624">
    <property type="entry name" value="HTH-type_Tx_Regulator"/>
</dbReference>
<evidence type="ECO:0000256" key="2">
    <source>
        <dbReference type="PROSITE-ProRule" id="PRU00335"/>
    </source>
</evidence>
<dbReference type="InterPro" id="IPR001647">
    <property type="entry name" value="HTH_TetR"/>
</dbReference>
<organism evidence="4 5">
    <name type="scientific">Maribellus comscasis</name>
    <dbReference type="NCBI Taxonomy" id="2681766"/>
    <lineage>
        <taxon>Bacteria</taxon>
        <taxon>Pseudomonadati</taxon>
        <taxon>Bacteroidota</taxon>
        <taxon>Bacteroidia</taxon>
        <taxon>Marinilabiliales</taxon>
        <taxon>Prolixibacteraceae</taxon>
        <taxon>Maribellus</taxon>
    </lineage>
</organism>
<keyword evidence="5" id="KW-1185">Reference proteome</keyword>
<feature type="domain" description="HTH tetR-type" evidence="3">
    <location>
        <begin position="1"/>
        <end position="61"/>
    </location>
</feature>
<dbReference type="Pfam" id="PF00440">
    <property type="entry name" value="TetR_N"/>
    <property type="match status" value="1"/>
</dbReference>
<dbReference type="PANTHER" id="PTHR43479:SF11">
    <property type="entry name" value="ACREF_ENVCD OPERON REPRESSOR-RELATED"/>
    <property type="match status" value="1"/>
</dbReference>
<proteinExistence type="predicted"/>
<protein>
    <submittedName>
        <fullName evidence="4">TetR family transcriptional regulator</fullName>
    </submittedName>
</protein>
<sequence>MNTKDFIIDESFKLFLTHSYEGVSINHLSNAICMTKGTLYHHFKSKEELFKLVVDKYLYIPTFNIDAKTNSLYKFIQQGNIQAEKKLLFYFKDNKVFTPLDYFSFLADIFRHYPDFAKKKKKFVNVEIEKITFILHKAIKIREIREDINVPLIATSFFSMNMGLLSNPFSENSIEESILILREQNFEFYKLLKRS</sequence>
<reference evidence="4 5" key="1">
    <citation type="submission" date="2019-11" db="EMBL/GenBank/DDBJ databases">
        <authorList>
            <person name="Zheng R.K."/>
            <person name="Sun C.M."/>
        </authorList>
    </citation>
    <scope>NUCLEOTIDE SEQUENCE [LARGE SCALE GENOMIC DNA]</scope>
    <source>
        <strain evidence="4 5">WC007</strain>
    </source>
</reference>
<dbReference type="SUPFAM" id="SSF46689">
    <property type="entry name" value="Homeodomain-like"/>
    <property type="match status" value="1"/>
</dbReference>
<keyword evidence="1 2" id="KW-0238">DNA-binding</keyword>
<dbReference type="AlphaFoldDB" id="A0A6I6K8P1"/>
<evidence type="ECO:0000313" key="5">
    <source>
        <dbReference type="Proteomes" id="UP000428260"/>
    </source>
</evidence>
<name>A0A6I6K8P1_9BACT</name>
<dbReference type="KEGG" id="mcos:GM418_23000"/>
<evidence type="ECO:0000256" key="1">
    <source>
        <dbReference type="ARBA" id="ARBA00023125"/>
    </source>
</evidence>
<evidence type="ECO:0000259" key="3">
    <source>
        <dbReference type="PROSITE" id="PS50977"/>
    </source>
</evidence>
<dbReference type="RefSeq" id="WP_158869558.1">
    <property type="nucleotide sequence ID" value="NZ_CP046401.1"/>
</dbReference>
<dbReference type="PROSITE" id="PS50977">
    <property type="entry name" value="HTH_TETR_2"/>
    <property type="match status" value="1"/>
</dbReference>
<dbReference type="PRINTS" id="PR00455">
    <property type="entry name" value="HTHTETR"/>
</dbReference>
<evidence type="ECO:0000313" key="4">
    <source>
        <dbReference type="EMBL" id="QGY46424.1"/>
    </source>
</evidence>
<dbReference type="InterPro" id="IPR009057">
    <property type="entry name" value="Homeodomain-like_sf"/>
</dbReference>
<dbReference type="GO" id="GO:0003677">
    <property type="term" value="F:DNA binding"/>
    <property type="evidence" value="ECO:0007669"/>
    <property type="project" value="UniProtKB-UniRule"/>
</dbReference>
<gene>
    <name evidence="4" type="ORF">GM418_23000</name>
</gene>
<dbReference type="PANTHER" id="PTHR43479">
    <property type="entry name" value="ACREF/ENVCD OPERON REPRESSOR-RELATED"/>
    <property type="match status" value="1"/>
</dbReference>
<dbReference type="Gene3D" id="1.10.357.10">
    <property type="entry name" value="Tetracycline Repressor, domain 2"/>
    <property type="match status" value="1"/>
</dbReference>